<dbReference type="EMBL" id="BKCJ010528711">
    <property type="protein sequence ID" value="GFA99057.1"/>
    <property type="molecule type" value="Genomic_DNA"/>
</dbReference>
<feature type="compositionally biased region" description="Basic and acidic residues" evidence="1">
    <location>
        <begin position="1"/>
        <end position="13"/>
    </location>
</feature>
<dbReference type="PANTHER" id="PTHR11439">
    <property type="entry name" value="GAG-POL-RELATED RETROTRANSPOSON"/>
    <property type="match status" value="1"/>
</dbReference>
<dbReference type="Pfam" id="PF07727">
    <property type="entry name" value="RVT_2"/>
    <property type="match status" value="1"/>
</dbReference>
<dbReference type="PANTHER" id="PTHR11439:SF495">
    <property type="entry name" value="REVERSE TRANSCRIPTASE, RNA-DEPENDENT DNA POLYMERASE-RELATED"/>
    <property type="match status" value="1"/>
</dbReference>
<dbReference type="AlphaFoldDB" id="A0A699KLA7"/>
<proteinExistence type="predicted"/>
<evidence type="ECO:0000256" key="1">
    <source>
        <dbReference type="SAM" id="MobiDB-lite"/>
    </source>
</evidence>
<dbReference type="CDD" id="cd09272">
    <property type="entry name" value="RNase_HI_RT_Ty1"/>
    <property type="match status" value="1"/>
</dbReference>
<feature type="compositionally biased region" description="Basic and acidic residues" evidence="1">
    <location>
        <begin position="62"/>
        <end position="77"/>
    </location>
</feature>
<feature type="region of interest" description="Disordered" evidence="1">
    <location>
        <begin position="1"/>
        <end position="79"/>
    </location>
</feature>
<organism evidence="3">
    <name type="scientific">Tanacetum cinerariifolium</name>
    <name type="common">Dalmatian daisy</name>
    <name type="synonym">Chrysanthemum cinerariifolium</name>
    <dbReference type="NCBI Taxonomy" id="118510"/>
    <lineage>
        <taxon>Eukaryota</taxon>
        <taxon>Viridiplantae</taxon>
        <taxon>Streptophyta</taxon>
        <taxon>Embryophyta</taxon>
        <taxon>Tracheophyta</taxon>
        <taxon>Spermatophyta</taxon>
        <taxon>Magnoliopsida</taxon>
        <taxon>eudicotyledons</taxon>
        <taxon>Gunneridae</taxon>
        <taxon>Pentapetalae</taxon>
        <taxon>asterids</taxon>
        <taxon>campanulids</taxon>
        <taxon>Asterales</taxon>
        <taxon>Asteraceae</taxon>
        <taxon>Asteroideae</taxon>
        <taxon>Anthemideae</taxon>
        <taxon>Anthemidinae</taxon>
        <taxon>Tanacetum</taxon>
    </lineage>
</organism>
<evidence type="ECO:0000313" key="3">
    <source>
        <dbReference type="EMBL" id="GFA99057.1"/>
    </source>
</evidence>
<feature type="compositionally biased region" description="Basic and acidic residues" evidence="1">
    <location>
        <begin position="31"/>
        <end position="46"/>
    </location>
</feature>
<feature type="domain" description="Reverse transcriptase Ty1/copia-type" evidence="2">
    <location>
        <begin position="265"/>
        <end position="398"/>
    </location>
</feature>
<reference evidence="3" key="1">
    <citation type="journal article" date="2019" name="Sci. Rep.">
        <title>Draft genome of Tanacetum cinerariifolium, the natural source of mosquito coil.</title>
        <authorList>
            <person name="Yamashiro T."/>
            <person name="Shiraishi A."/>
            <person name="Satake H."/>
            <person name="Nakayama K."/>
        </authorList>
    </citation>
    <scope>NUCLEOTIDE SEQUENCE</scope>
</reference>
<sequence length="525" mass="58854">GFQDTEKAGEEGTHTYLLFPVLSDGSTNPKNNKDAHTDGKELDNDVQKSVSPDFHSLSCGDQSKEQGDKTENKDKGKSPVVTITGFRDLNEEFAECINNSSNEVNAAGSLVSIAELNFISNTNDFSAAGPSNAVMPNLEDLSHNADDVGTEDDINNMESIISVSPIPTTRIHKDHPTSQIIGDLSLTTQTRSMARGVRDQGRISKMFNEDFHTCMFACFLSQEEPIRVHQALKDPSWIEAMQEELFQFKMQKVWILVDLPYGKRAIGHTQEEGIDYKEVFTSVARIEAIRLFLAYASFMGFLVYQMDVKSAFLYGTIEEEVYVCQPPGFEDPEHPDKVYKVVKALYGLHQAPRAWYETLATYLLENGFQKGTIDQTLFIKKQQKDILLVKQKKDGLFISQDKYVAEILRKFGLSEGKSTSTPIDAEKPLLKDSDGEDVDVHTYRESLVWALWYPKDSPFYLVAYSDSDYAGASLDRKSTTGGCQFLRCRLISWQCKKQTVVATSLTEAEYVAAANGCAQVLWMQN</sequence>
<gene>
    <name evidence="3" type="ORF">Tci_671029</name>
</gene>
<name>A0A699KLA7_TANCI</name>
<comment type="caution">
    <text evidence="3">The sequence shown here is derived from an EMBL/GenBank/DDBJ whole genome shotgun (WGS) entry which is preliminary data.</text>
</comment>
<protein>
    <recommendedName>
        <fullName evidence="2">Reverse transcriptase Ty1/copia-type domain-containing protein</fullName>
    </recommendedName>
</protein>
<feature type="non-terminal residue" evidence="3">
    <location>
        <position position="1"/>
    </location>
</feature>
<accession>A0A699KLA7</accession>
<dbReference type="InterPro" id="IPR013103">
    <property type="entry name" value="RVT_2"/>
</dbReference>
<evidence type="ECO:0000259" key="2">
    <source>
        <dbReference type="Pfam" id="PF07727"/>
    </source>
</evidence>